<dbReference type="NCBIfam" id="NF004363">
    <property type="entry name" value="PRK05738.2-4"/>
    <property type="match status" value="1"/>
</dbReference>
<keyword evidence="4 6" id="KW-0689">Ribosomal protein</keyword>
<evidence type="ECO:0000256" key="3">
    <source>
        <dbReference type="ARBA" id="ARBA00022884"/>
    </source>
</evidence>
<comment type="subunit">
    <text evidence="6">Part of the 50S ribosomal subunit. Contacts protein L29, and trigger factor when it is bound to the ribosome.</text>
</comment>
<dbReference type="PANTHER" id="PTHR11620">
    <property type="entry name" value="60S RIBOSOMAL PROTEIN L23A"/>
    <property type="match status" value="1"/>
</dbReference>
<evidence type="ECO:0000313" key="9">
    <source>
        <dbReference type="Proteomes" id="UP001312908"/>
    </source>
</evidence>
<dbReference type="NCBIfam" id="NF004359">
    <property type="entry name" value="PRK05738.1-3"/>
    <property type="match status" value="1"/>
</dbReference>
<dbReference type="HAMAP" id="MF_01369_B">
    <property type="entry name" value="Ribosomal_uL23_B"/>
    <property type="match status" value="1"/>
</dbReference>
<dbReference type="Proteomes" id="UP001312908">
    <property type="component" value="Unassembled WGS sequence"/>
</dbReference>
<organism evidence="8 9">
    <name type="scientific">Sorlinia euscelidii</name>
    <dbReference type="NCBI Taxonomy" id="3081148"/>
    <lineage>
        <taxon>Bacteria</taxon>
        <taxon>Pseudomonadati</taxon>
        <taxon>Pseudomonadota</taxon>
        <taxon>Alphaproteobacteria</taxon>
        <taxon>Acetobacterales</taxon>
        <taxon>Acetobacteraceae</taxon>
        <taxon>Sorlinia</taxon>
    </lineage>
</organism>
<dbReference type="PROSITE" id="PS00050">
    <property type="entry name" value="RIBOSOMAL_L23"/>
    <property type="match status" value="1"/>
</dbReference>
<dbReference type="InterPro" id="IPR013025">
    <property type="entry name" value="Ribosomal_uL23-like"/>
</dbReference>
<dbReference type="InterPro" id="IPR012677">
    <property type="entry name" value="Nucleotide-bd_a/b_plait_sf"/>
</dbReference>
<name>A0ABU7TYJ1_9PROT</name>
<reference evidence="8 9" key="1">
    <citation type="submission" date="2023-10" db="EMBL/GenBank/DDBJ databases">
        <title>Sorlinia euscelidii gen. nov., sp. nov., an acetic acid bacteria isolated from the gut of Euscelidius variegatus emitter.</title>
        <authorList>
            <person name="Michoud G."/>
            <person name="Marasco R."/>
            <person name="Seferji K."/>
            <person name="Gonella E."/>
            <person name="Garuglieri E."/>
            <person name="Alma A."/>
            <person name="Mapelli F."/>
            <person name="Borin S."/>
            <person name="Daffonchio D."/>
            <person name="Crotti E."/>
        </authorList>
    </citation>
    <scope>NUCLEOTIDE SEQUENCE [LARGE SCALE GENOMIC DNA]</scope>
    <source>
        <strain evidence="8 9">EV16P</strain>
    </source>
</reference>
<dbReference type="Gene3D" id="3.30.70.330">
    <property type="match status" value="1"/>
</dbReference>
<dbReference type="GO" id="GO:0005840">
    <property type="term" value="C:ribosome"/>
    <property type="evidence" value="ECO:0007669"/>
    <property type="project" value="UniProtKB-KW"/>
</dbReference>
<evidence type="ECO:0000256" key="6">
    <source>
        <dbReference type="HAMAP-Rule" id="MF_01369"/>
    </source>
</evidence>
<keyword evidence="5 6" id="KW-0687">Ribonucleoprotein</keyword>
<proteinExistence type="inferred from homology"/>
<evidence type="ECO:0000256" key="5">
    <source>
        <dbReference type="ARBA" id="ARBA00023274"/>
    </source>
</evidence>
<evidence type="ECO:0000256" key="2">
    <source>
        <dbReference type="ARBA" id="ARBA00022730"/>
    </source>
</evidence>
<keyword evidence="9" id="KW-1185">Reference proteome</keyword>
<comment type="similarity">
    <text evidence="1 6 7">Belongs to the universal ribosomal protein uL23 family.</text>
</comment>
<evidence type="ECO:0000313" key="8">
    <source>
        <dbReference type="EMBL" id="MEE8657467.1"/>
    </source>
</evidence>
<dbReference type="EMBL" id="JAWJZY010000001">
    <property type="protein sequence ID" value="MEE8657467.1"/>
    <property type="molecule type" value="Genomic_DNA"/>
</dbReference>
<comment type="caution">
    <text evidence="8">The sequence shown here is derived from an EMBL/GenBank/DDBJ whole genome shotgun (WGS) entry which is preliminary data.</text>
</comment>
<accession>A0ABU7TYJ1</accession>
<evidence type="ECO:0000256" key="7">
    <source>
        <dbReference type="RuleBase" id="RU003934"/>
    </source>
</evidence>
<evidence type="ECO:0000256" key="1">
    <source>
        <dbReference type="ARBA" id="ARBA00006700"/>
    </source>
</evidence>
<dbReference type="SUPFAM" id="SSF54189">
    <property type="entry name" value="Ribosomal proteins S24e, L23 and L15e"/>
    <property type="match status" value="1"/>
</dbReference>
<protein>
    <recommendedName>
        <fullName evidence="6">Large ribosomal subunit protein uL23</fullName>
    </recommendedName>
</protein>
<sequence>MSTTTVLARREKAARMSREAMFDIIRAPVITEKATALSENNHVVFRVALEASKPEIKIAVETLFNVKVLSVNTLVQKGKSKMFKGRPGRRSDTKKAYVKLADGQSIDLTAKLS</sequence>
<dbReference type="NCBIfam" id="NF004360">
    <property type="entry name" value="PRK05738.1-5"/>
    <property type="match status" value="1"/>
</dbReference>
<dbReference type="Pfam" id="PF00276">
    <property type="entry name" value="Ribosomal_L23"/>
    <property type="match status" value="1"/>
</dbReference>
<keyword evidence="3 6" id="KW-0694">RNA-binding</keyword>
<evidence type="ECO:0000256" key="4">
    <source>
        <dbReference type="ARBA" id="ARBA00022980"/>
    </source>
</evidence>
<dbReference type="InterPro" id="IPR012678">
    <property type="entry name" value="Ribosomal_uL23/eL15/eS24_sf"/>
</dbReference>
<keyword evidence="2 6" id="KW-0699">rRNA-binding</keyword>
<gene>
    <name evidence="6" type="primary">rplW</name>
    <name evidence="8" type="ORF">DOFOFD_00325</name>
</gene>
<comment type="function">
    <text evidence="6">One of the early assembly proteins it binds 23S rRNA. One of the proteins that surrounds the polypeptide exit tunnel on the outside of the ribosome. Forms the main docking site for trigger factor binding to the ribosome.</text>
</comment>
<dbReference type="InterPro" id="IPR001014">
    <property type="entry name" value="Ribosomal_uL23_CS"/>
</dbReference>